<dbReference type="Proteomes" id="UP000271339">
    <property type="component" value="Unassembled WGS sequence"/>
</dbReference>
<accession>A0A3L9YHG4</accession>
<dbReference type="GO" id="GO:0007165">
    <property type="term" value="P:signal transduction"/>
    <property type="evidence" value="ECO:0007669"/>
    <property type="project" value="InterPro"/>
</dbReference>
<evidence type="ECO:0000259" key="2">
    <source>
        <dbReference type="Pfam" id="PF13676"/>
    </source>
</evidence>
<evidence type="ECO:0000313" key="4">
    <source>
        <dbReference type="Proteomes" id="UP000271339"/>
    </source>
</evidence>
<keyword evidence="1" id="KW-1133">Transmembrane helix</keyword>
<dbReference type="AlphaFoldDB" id="A0A3L9YHG4"/>
<sequence>MKKKLITTFSIGFIILFITMILQTIIGNKYPDGKIIAWLWLLVLYIPLLYLTFQIKSKYKIKVNGLMLLSVLYVCATLLVILLQPMALKEGNMSFLDTLKISLLFLLPLAIFLGIIIWKKILQKQPKSATDDVIPENPIVFISYNHGDSDVAIKIHDALEAANIEVIIDREEMKAGADIKEFIQNCVKESNVTLSLVSNKSLRSAWVAMETTNTFFLEAYTPQKKFIACFLDDDFFQSDFTLKAIDDIDKQIKENQALIPKYHEKMLDTRDLNNQNTRLLSLRNNLDEIIRRLRESLCLDVREDKFEASMKQLIATLNAEE</sequence>
<dbReference type="RefSeq" id="WP_121907838.1">
    <property type="nucleotide sequence ID" value="NZ_REFC01000013.1"/>
</dbReference>
<name>A0A3L9YHG4_9FLAO</name>
<evidence type="ECO:0000313" key="3">
    <source>
        <dbReference type="EMBL" id="RMA58900.1"/>
    </source>
</evidence>
<evidence type="ECO:0000256" key="1">
    <source>
        <dbReference type="SAM" id="Phobius"/>
    </source>
</evidence>
<dbReference type="SUPFAM" id="SSF52200">
    <property type="entry name" value="Toll/Interleukin receptor TIR domain"/>
    <property type="match status" value="1"/>
</dbReference>
<dbReference type="OrthoDB" id="1446438at2"/>
<feature type="domain" description="TIR" evidence="2">
    <location>
        <begin position="140"/>
        <end position="249"/>
    </location>
</feature>
<dbReference type="InterPro" id="IPR035897">
    <property type="entry name" value="Toll_tir_struct_dom_sf"/>
</dbReference>
<dbReference type="InterPro" id="IPR000157">
    <property type="entry name" value="TIR_dom"/>
</dbReference>
<reference evidence="3 4" key="1">
    <citation type="submission" date="2018-10" db="EMBL/GenBank/DDBJ databases">
        <title>Genomic Encyclopedia of Archaeal and Bacterial Type Strains, Phase II (KMG-II): from individual species to whole genera.</title>
        <authorList>
            <person name="Goeker M."/>
        </authorList>
    </citation>
    <scope>NUCLEOTIDE SEQUENCE [LARGE SCALE GENOMIC DNA]</scope>
    <source>
        <strain evidence="3 4">DSM 23424</strain>
    </source>
</reference>
<feature type="transmembrane region" description="Helical" evidence="1">
    <location>
        <begin position="35"/>
        <end position="53"/>
    </location>
</feature>
<proteinExistence type="predicted"/>
<protein>
    <submittedName>
        <fullName evidence="3">TIR domain-containing protein</fullName>
    </submittedName>
</protein>
<dbReference type="Gene3D" id="3.40.50.10140">
    <property type="entry name" value="Toll/interleukin-1 receptor homology (TIR) domain"/>
    <property type="match status" value="1"/>
</dbReference>
<gene>
    <name evidence="3" type="ORF">BXY75_2282</name>
</gene>
<comment type="caution">
    <text evidence="3">The sequence shown here is derived from an EMBL/GenBank/DDBJ whole genome shotgun (WGS) entry which is preliminary data.</text>
</comment>
<feature type="transmembrane region" description="Helical" evidence="1">
    <location>
        <begin position="65"/>
        <end position="87"/>
    </location>
</feature>
<keyword evidence="4" id="KW-1185">Reference proteome</keyword>
<organism evidence="3 4">
    <name type="scientific">Ulvibacter antarcticus</name>
    <dbReference type="NCBI Taxonomy" id="442714"/>
    <lineage>
        <taxon>Bacteria</taxon>
        <taxon>Pseudomonadati</taxon>
        <taxon>Bacteroidota</taxon>
        <taxon>Flavobacteriia</taxon>
        <taxon>Flavobacteriales</taxon>
        <taxon>Flavobacteriaceae</taxon>
        <taxon>Ulvibacter</taxon>
    </lineage>
</organism>
<feature type="transmembrane region" description="Helical" evidence="1">
    <location>
        <begin position="5"/>
        <end position="23"/>
    </location>
</feature>
<dbReference type="EMBL" id="REFC01000013">
    <property type="protein sequence ID" value="RMA58900.1"/>
    <property type="molecule type" value="Genomic_DNA"/>
</dbReference>
<keyword evidence="1" id="KW-0472">Membrane</keyword>
<dbReference type="Pfam" id="PF13676">
    <property type="entry name" value="TIR_2"/>
    <property type="match status" value="1"/>
</dbReference>
<keyword evidence="1" id="KW-0812">Transmembrane</keyword>
<feature type="transmembrane region" description="Helical" evidence="1">
    <location>
        <begin position="99"/>
        <end position="118"/>
    </location>
</feature>